<keyword evidence="2" id="KW-0235">DNA replication</keyword>
<comment type="similarity">
    <text evidence="6">Belongs to the CTF8 family.</text>
</comment>
<accession>A0A376B9M3</accession>
<dbReference type="GO" id="GO:0031390">
    <property type="term" value="C:Ctf18 RFC-like complex"/>
    <property type="evidence" value="ECO:0007669"/>
    <property type="project" value="InterPro"/>
</dbReference>
<keyword evidence="8" id="KW-1185">Reference proteome</keyword>
<gene>
    <name evidence="7" type="ORF">SCODWIG_03144</name>
</gene>
<protein>
    <recommendedName>
        <fullName evidence="9">Chromosome transmission fidelity protein 8</fullName>
    </recommendedName>
</protein>
<dbReference type="GO" id="GO:0007064">
    <property type="term" value="P:mitotic sister chromatid cohesion"/>
    <property type="evidence" value="ECO:0007669"/>
    <property type="project" value="InterPro"/>
</dbReference>
<evidence type="ECO:0000256" key="1">
    <source>
        <dbReference type="ARBA" id="ARBA00004123"/>
    </source>
</evidence>
<dbReference type="EMBL" id="UFAJ01000679">
    <property type="protein sequence ID" value="SSD61383.1"/>
    <property type="molecule type" value="Genomic_DNA"/>
</dbReference>
<dbReference type="Pfam" id="PF09696">
    <property type="entry name" value="Ctf8"/>
    <property type="match status" value="1"/>
</dbReference>
<dbReference type="GO" id="GO:0003677">
    <property type="term" value="F:DNA binding"/>
    <property type="evidence" value="ECO:0007669"/>
    <property type="project" value="UniProtKB-KW"/>
</dbReference>
<evidence type="ECO:0000313" key="8">
    <source>
        <dbReference type="Proteomes" id="UP000262825"/>
    </source>
</evidence>
<evidence type="ECO:0000256" key="2">
    <source>
        <dbReference type="ARBA" id="ARBA00022705"/>
    </source>
</evidence>
<keyword evidence="4" id="KW-0539">Nucleus</keyword>
<reference evidence="8" key="1">
    <citation type="submission" date="2018-06" db="EMBL/GenBank/DDBJ databases">
        <authorList>
            <person name="Guldener U."/>
        </authorList>
    </citation>
    <scope>NUCLEOTIDE SEQUENCE [LARGE SCALE GENOMIC DNA]</scope>
    <source>
        <strain evidence="8">UTAD17</strain>
    </source>
</reference>
<organism evidence="7 8">
    <name type="scientific">Saccharomycodes ludwigii</name>
    <dbReference type="NCBI Taxonomy" id="36035"/>
    <lineage>
        <taxon>Eukaryota</taxon>
        <taxon>Fungi</taxon>
        <taxon>Dikarya</taxon>
        <taxon>Ascomycota</taxon>
        <taxon>Saccharomycotina</taxon>
        <taxon>Saccharomycetes</taxon>
        <taxon>Saccharomycodales</taxon>
        <taxon>Saccharomycodaceae</taxon>
        <taxon>Saccharomycodes</taxon>
    </lineage>
</organism>
<evidence type="ECO:0000313" key="7">
    <source>
        <dbReference type="EMBL" id="SSD61383.1"/>
    </source>
</evidence>
<dbReference type="AlphaFoldDB" id="A0A376B9M3"/>
<evidence type="ECO:0008006" key="9">
    <source>
        <dbReference type="Google" id="ProtNLM"/>
    </source>
</evidence>
<keyword evidence="3" id="KW-0238">DNA-binding</keyword>
<evidence type="ECO:0000256" key="3">
    <source>
        <dbReference type="ARBA" id="ARBA00023125"/>
    </source>
</evidence>
<dbReference type="InterPro" id="IPR018607">
    <property type="entry name" value="Ctf8"/>
</dbReference>
<dbReference type="Proteomes" id="UP000262825">
    <property type="component" value="Unassembled WGS sequence"/>
</dbReference>
<name>A0A376B9M3_9ASCO</name>
<evidence type="ECO:0000256" key="4">
    <source>
        <dbReference type="ARBA" id="ARBA00023242"/>
    </source>
</evidence>
<dbReference type="PANTHER" id="PTHR28605:SF1">
    <property type="entry name" value="CHROMOSOME TRANSMISSION FIDELITY FACTOR 8"/>
    <property type="match status" value="1"/>
</dbReference>
<proteinExistence type="inferred from homology"/>
<evidence type="ECO:0000256" key="5">
    <source>
        <dbReference type="ARBA" id="ARBA00023306"/>
    </source>
</evidence>
<dbReference type="VEuPathDB" id="FungiDB:SCODWIG_03144"/>
<comment type="subcellular location">
    <subcellularLocation>
        <location evidence="1">Nucleus</location>
    </subcellularLocation>
</comment>
<sequence length="122" mass="13992">MPSTEVKIQDNILEHPQLGCILIEIQGDLEIDLHQFKEDPDRTMQFGKLEILDDNHVVLFIGKKQRLLGHISKLDPPVALLKFSNSAEAINNSINNNKQSNVEILRIIKNKMVFRDRPLPIM</sequence>
<evidence type="ECO:0000256" key="6">
    <source>
        <dbReference type="ARBA" id="ARBA00038447"/>
    </source>
</evidence>
<dbReference type="GO" id="GO:0006260">
    <property type="term" value="P:DNA replication"/>
    <property type="evidence" value="ECO:0007669"/>
    <property type="project" value="UniProtKB-KW"/>
</dbReference>
<dbReference type="PANTHER" id="PTHR28605">
    <property type="entry name" value="CTF8, CHROMOSOME TRANSMISSION FIDELITY FACTOR 8 HOMOLOG (S. CEREVISIAE)"/>
    <property type="match status" value="1"/>
</dbReference>
<keyword evidence="5" id="KW-0131">Cell cycle</keyword>